<comment type="catalytic activity">
    <reaction evidence="14">
        <text>L-prolyl-[collagen] + 2-oxoglutarate + O2 = trans-4-hydroxy-L-prolyl-[collagen] + succinate + CO2</text>
        <dbReference type="Rhea" id="RHEA:18945"/>
        <dbReference type="Rhea" id="RHEA-COMP:11676"/>
        <dbReference type="Rhea" id="RHEA-COMP:11680"/>
        <dbReference type="ChEBI" id="CHEBI:15379"/>
        <dbReference type="ChEBI" id="CHEBI:16526"/>
        <dbReference type="ChEBI" id="CHEBI:16810"/>
        <dbReference type="ChEBI" id="CHEBI:30031"/>
        <dbReference type="ChEBI" id="CHEBI:50342"/>
        <dbReference type="ChEBI" id="CHEBI:61965"/>
        <dbReference type="EC" id="1.14.11.2"/>
    </reaction>
</comment>
<feature type="domain" description="Fe2OG dioxygenase" evidence="16">
    <location>
        <begin position="132"/>
        <end position="254"/>
    </location>
</feature>
<feature type="signal peptide" evidence="15">
    <location>
        <begin position="1"/>
        <end position="20"/>
    </location>
</feature>
<comment type="caution">
    <text evidence="18">The sequence shown here is derived from an EMBL/GenBank/DDBJ whole genome shotgun (WGS) entry which is preliminary data.</text>
</comment>
<evidence type="ECO:0000256" key="5">
    <source>
        <dbReference type="ARBA" id="ARBA00022692"/>
    </source>
</evidence>
<evidence type="ECO:0000256" key="14">
    <source>
        <dbReference type="ARBA" id="ARBA00049169"/>
    </source>
</evidence>
<dbReference type="AlphaFoldDB" id="A0A8T2UTE2"/>
<keyword evidence="12" id="KW-0472">Membrane</keyword>
<feature type="domain" description="ShKT" evidence="17">
    <location>
        <begin position="267"/>
        <end position="307"/>
    </location>
</feature>
<dbReference type="GO" id="GO:0004656">
    <property type="term" value="F:procollagen-proline 4-dioxygenase activity"/>
    <property type="evidence" value="ECO:0007669"/>
    <property type="project" value="UniProtKB-EC"/>
</dbReference>
<evidence type="ECO:0000313" key="18">
    <source>
        <dbReference type="EMBL" id="KAH7437156.1"/>
    </source>
</evidence>
<proteinExistence type="inferred from homology"/>
<dbReference type="EMBL" id="CM035410">
    <property type="protein sequence ID" value="KAH7437156.1"/>
    <property type="molecule type" value="Genomic_DNA"/>
</dbReference>
<evidence type="ECO:0000256" key="9">
    <source>
        <dbReference type="ARBA" id="ARBA00022989"/>
    </source>
</evidence>
<keyword evidence="8" id="KW-0735">Signal-anchor</keyword>
<dbReference type="SMART" id="SM00702">
    <property type="entry name" value="P4Hc"/>
    <property type="match status" value="1"/>
</dbReference>
<dbReference type="GO" id="GO:0005789">
    <property type="term" value="C:endoplasmic reticulum membrane"/>
    <property type="evidence" value="ECO:0007669"/>
    <property type="project" value="UniProtKB-SubCell"/>
</dbReference>
<keyword evidence="11" id="KW-0408">Iron</keyword>
<evidence type="ECO:0000256" key="7">
    <source>
        <dbReference type="ARBA" id="ARBA00022964"/>
    </source>
</evidence>
<dbReference type="Pfam" id="PF01549">
    <property type="entry name" value="ShK"/>
    <property type="match status" value="1"/>
</dbReference>
<evidence type="ECO:0000256" key="4">
    <source>
        <dbReference type="ARBA" id="ARBA00012269"/>
    </source>
</evidence>
<evidence type="ECO:0000256" key="13">
    <source>
        <dbReference type="ARBA" id="ARBA00023180"/>
    </source>
</evidence>
<dbReference type="GO" id="GO:0031418">
    <property type="term" value="F:L-ascorbic acid binding"/>
    <property type="evidence" value="ECO:0007669"/>
    <property type="project" value="InterPro"/>
</dbReference>
<dbReference type="EC" id="1.14.11.2" evidence="4"/>
<protein>
    <recommendedName>
        <fullName evidence="4">procollagen-proline 4-dioxygenase</fullName>
        <ecNumber evidence="4">1.14.11.2</ecNumber>
    </recommendedName>
</protein>
<evidence type="ECO:0000256" key="12">
    <source>
        <dbReference type="ARBA" id="ARBA00023136"/>
    </source>
</evidence>
<dbReference type="InterPro" id="IPR003582">
    <property type="entry name" value="ShKT_dom"/>
</dbReference>
<evidence type="ECO:0000256" key="6">
    <source>
        <dbReference type="ARBA" id="ARBA00022723"/>
    </source>
</evidence>
<dbReference type="OrthoDB" id="420380at2759"/>
<name>A0A8T2UTE2_CERRI</name>
<dbReference type="InterPro" id="IPR044862">
    <property type="entry name" value="Pro_4_hyd_alph_FE2OG_OXY"/>
</dbReference>
<dbReference type="Pfam" id="PF13640">
    <property type="entry name" value="2OG-FeII_Oxy_3"/>
    <property type="match status" value="1"/>
</dbReference>
<evidence type="ECO:0000256" key="2">
    <source>
        <dbReference type="ARBA" id="ARBA00004648"/>
    </source>
</evidence>
<evidence type="ECO:0000256" key="1">
    <source>
        <dbReference type="ARBA" id="ARBA00001961"/>
    </source>
</evidence>
<dbReference type="OMA" id="NCEKWAN"/>
<evidence type="ECO:0000313" key="19">
    <source>
        <dbReference type="Proteomes" id="UP000825935"/>
    </source>
</evidence>
<evidence type="ECO:0000256" key="15">
    <source>
        <dbReference type="SAM" id="SignalP"/>
    </source>
</evidence>
<dbReference type="FunFam" id="2.60.120.620:FF:000002">
    <property type="entry name" value="Prolyl 4-hydroxylase 4"/>
    <property type="match status" value="1"/>
</dbReference>
<keyword evidence="13" id="KW-0325">Glycoprotein</keyword>
<gene>
    <name evidence="18" type="ORF">KP509_05G059000</name>
</gene>
<comment type="similarity">
    <text evidence="3">Belongs to the P4HA family.</text>
</comment>
<dbReference type="PANTHER" id="PTHR10869:SF194">
    <property type="entry name" value="PROLYL 4-HYDROXYLASE 4-RELATED"/>
    <property type="match status" value="1"/>
</dbReference>
<keyword evidence="6" id="KW-0479">Metal-binding</keyword>
<organism evidence="18 19">
    <name type="scientific">Ceratopteris richardii</name>
    <name type="common">Triangle waterfern</name>
    <dbReference type="NCBI Taxonomy" id="49495"/>
    <lineage>
        <taxon>Eukaryota</taxon>
        <taxon>Viridiplantae</taxon>
        <taxon>Streptophyta</taxon>
        <taxon>Embryophyta</taxon>
        <taxon>Tracheophyta</taxon>
        <taxon>Polypodiopsida</taxon>
        <taxon>Polypodiidae</taxon>
        <taxon>Polypodiales</taxon>
        <taxon>Pteridineae</taxon>
        <taxon>Pteridaceae</taxon>
        <taxon>Parkerioideae</taxon>
        <taxon>Ceratopteris</taxon>
    </lineage>
</organism>
<evidence type="ECO:0000256" key="10">
    <source>
        <dbReference type="ARBA" id="ARBA00023002"/>
    </source>
</evidence>
<keyword evidence="5" id="KW-0812">Transmembrane</keyword>
<dbReference type="InterPro" id="IPR005123">
    <property type="entry name" value="Oxoglu/Fe-dep_dioxygenase_dom"/>
</dbReference>
<evidence type="ECO:0000259" key="16">
    <source>
        <dbReference type="PROSITE" id="PS51471"/>
    </source>
</evidence>
<feature type="chain" id="PRO_5035902542" description="procollagen-proline 4-dioxygenase" evidence="15">
    <location>
        <begin position="21"/>
        <end position="307"/>
    </location>
</feature>
<dbReference type="PANTHER" id="PTHR10869">
    <property type="entry name" value="PROLYL 4-HYDROXYLASE ALPHA SUBUNIT"/>
    <property type="match status" value="1"/>
</dbReference>
<evidence type="ECO:0000259" key="17">
    <source>
        <dbReference type="PROSITE" id="PS51670"/>
    </source>
</evidence>
<dbReference type="PROSITE" id="PS51471">
    <property type="entry name" value="FE2OG_OXY"/>
    <property type="match status" value="1"/>
</dbReference>
<dbReference type="Gene3D" id="2.60.120.620">
    <property type="entry name" value="q2cbj1_9rhob like domain"/>
    <property type="match status" value="1"/>
</dbReference>
<keyword evidence="19" id="KW-1185">Reference proteome</keyword>
<dbReference type="PROSITE" id="PS51670">
    <property type="entry name" value="SHKT"/>
    <property type="match status" value="1"/>
</dbReference>
<dbReference type="Proteomes" id="UP000825935">
    <property type="component" value="Chromosome 5"/>
</dbReference>
<dbReference type="InterPro" id="IPR045054">
    <property type="entry name" value="P4HA-like"/>
</dbReference>
<sequence length="307" mass="34082">MANASLLTLLLLTYSATLFAKSDDSPGLLGEDRSGSTGANPFTVDPTRVRNISWKPRVFLYEGFLSDEECDHLISLARGGLQKSAVVDNDSGKPILSQVRTSSGVFIHKNQDEVVSRIEDKIAVWTFLGKENGERIQILNYQKGEKYEPHYDYFQDKVNQVQGGLRIATVLMYLSNVTEGGETVFPEAKRGRHFRVDNTLSECAKHGIAVKPRKGDALLFFSLTTEALPDPTSLHGGCPVIEGEKWSATKWIHVQSFDAPHVNLSGCKDENENCGEWAAYGECEKNPLYMVGTLEQPGFCRRSCRVC</sequence>
<accession>A0A8T2UTE2</accession>
<reference evidence="18" key="1">
    <citation type="submission" date="2021-08" db="EMBL/GenBank/DDBJ databases">
        <title>WGS assembly of Ceratopteris richardii.</title>
        <authorList>
            <person name="Marchant D.B."/>
            <person name="Chen G."/>
            <person name="Jenkins J."/>
            <person name="Shu S."/>
            <person name="Leebens-Mack J."/>
            <person name="Grimwood J."/>
            <person name="Schmutz J."/>
            <person name="Soltis P."/>
            <person name="Soltis D."/>
            <person name="Chen Z.-H."/>
        </authorList>
    </citation>
    <scope>NUCLEOTIDE SEQUENCE</scope>
    <source>
        <strain evidence="18">Whitten #5841</strain>
        <tissue evidence="18">Leaf</tissue>
    </source>
</reference>
<keyword evidence="10" id="KW-0560">Oxidoreductase</keyword>
<keyword evidence="15" id="KW-0732">Signal</keyword>
<evidence type="ECO:0000256" key="8">
    <source>
        <dbReference type="ARBA" id="ARBA00022968"/>
    </source>
</evidence>
<comment type="cofactor">
    <cofactor evidence="1">
        <name>L-ascorbate</name>
        <dbReference type="ChEBI" id="CHEBI:38290"/>
    </cofactor>
</comment>
<keyword evidence="7" id="KW-0223">Dioxygenase</keyword>
<keyword evidence="9" id="KW-1133">Transmembrane helix</keyword>
<evidence type="ECO:0000256" key="3">
    <source>
        <dbReference type="ARBA" id="ARBA00006511"/>
    </source>
</evidence>
<evidence type="ECO:0000256" key="11">
    <source>
        <dbReference type="ARBA" id="ARBA00023004"/>
    </source>
</evidence>
<comment type="subcellular location">
    <subcellularLocation>
        <location evidence="2">Endoplasmic reticulum membrane</location>
        <topology evidence="2">Single-pass type II membrane protein</topology>
    </subcellularLocation>
</comment>
<dbReference type="InterPro" id="IPR006620">
    <property type="entry name" value="Pro_4_hyd_alph"/>
</dbReference>
<dbReference type="GO" id="GO:0005506">
    <property type="term" value="F:iron ion binding"/>
    <property type="evidence" value="ECO:0007669"/>
    <property type="project" value="InterPro"/>
</dbReference>